<keyword evidence="4" id="KW-0472">Membrane</keyword>
<proteinExistence type="inferred from homology"/>
<evidence type="ECO:0000313" key="12">
    <source>
        <dbReference type="RefSeq" id="XP_021850556.1"/>
    </source>
</evidence>
<dbReference type="OrthoDB" id="659547at2759"/>
<evidence type="ECO:0000256" key="4">
    <source>
        <dbReference type="ARBA" id="ARBA00022622"/>
    </source>
</evidence>
<feature type="domain" description="Bifunctional inhibitor/plant lipid transfer protein/seed storage helical" evidence="10">
    <location>
        <begin position="32"/>
        <end position="111"/>
    </location>
</feature>
<evidence type="ECO:0000256" key="5">
    <source>
        <dbReference type="ARBA" id="ARBA00022729"/>
    </source>
</evidence>
<dbReference type="CDD" id="cd00010">
    <property type="entry name" value="AAI_LTSS"/>
    <property type="match status" value="1"/>
</dbReference>
<comment type="similarity">
    <text evidence="2">Belongs to the plant LTP family.</text>
</comment>
<accession>A0A9R0JXA8</accession>
<evidence type="ECO:0000256" key="1">
    <source>
        <dbReference type="ARBA" id="ARBA00004609"/>
    </source>
</evidence>
<dbReference type="SUPFAM" id="SSF47699">
    <property type="entry name" value="Bifunctional inhibitor/lipid-transfer protein/seed storage 2S albumin"/>
    <property type="match status" value="1"/>
</dbReference>
<evidence type="ECO:0000256" key="3">
    <source>
        <dbReference type="ARBA" id="ARBA00022475"/>
    </source>
</evidence>
<dbReference type="KEGG" id="soe:110790108"/>
<dbReference type="InterPro" id="IPR036312">
    <property type="entry name" value="Bifun_inhib/LTP/seed_sf"/>
</dbReference>
<evidence type="ECO:0000256" key="7">
    <source>
        <dbReference type="ARBA" id="ARBA00023180"/>
    </source>
</evidence>
<reference evidence="12" key="2">
    <citation type="submission" date="2025-08" db="UniProtKB">
        <authorList>
            <consortium name="RefSeq"/>
        </authorList>
    </citation>
    <scope>IDENTIFICATION</scope>
    <source>
        <tissue evidence="12">Leaf</tissue>
    </source>
</reference>
<evidence type="ECO:0000313" key="11">
    <source>
        <dbReference type="Proteomes" id="UP000813463"/>
    </source>
</evidence>
<gene>
    <name evidence="12" type="primary">LOC110790108</name>
</gene>
<keyword evidence="4" id="KW-0336">GPI-anchor</keyword>
<keyword evidence="5 9" id="KW-0732">Signal</keyword>
<evidence type="ECO:0000256" key="8">
    <source>
        <dbReference type="ARBA" id="ARBA00023288"/>
    </source>
</evidence>
<keyword evidence="7" id="KW-0325">Glycoprotein</keyword>
<dbReference type="Gene3D" id="1.10.110.10">
    <property type="entry name" value="Plant lipid-transfer and hydrophobic proteins"/>
    <property type="match status" value="1"/>
</dbReference>
<feature type="signal peptide" evidence="9">
    <location>
        <begin position="1"/>
        <end position="23"/>
    </location>
</feature>
<protein>
    <submittedName>
        <fullName evidence="12">Non-specific lipid transfer protein GPI-anchored 31</fullName>
    </submittedName>
</protein>
<dbReference type="InterPro" id="IPR016140">
    <property type="entry name" value="Bifunc_inhib/LTP/seed_store"/>
</dbReference>
<evidence type="ECO:0000256" key="2">
    <source>
        <dbReference type="ARBA" id="ARBA00009748"/>
    </source>
</evidence>
<dbReference type="GO" id="GO:0098552">
    <property type="term" value="C:side of membrane"/>
    <property type="evidence" value="ECO:0007669"/>
    <property type="project" value="UniProtKB-KW"/>
</dbReference>
<dbReference type="GeneID" id="110790108"/>
<evidence type="ECO:0000256" key="6">
    <source>
        <dbReference type="ARBA" id="ARBA00023157"/>
    </source>
</evidence>
<dbReference type="FunFam" id="1.10.110.10:FF:000001">
    <property type="entry name" value="Bifunctional inhibitor/lipid-transfer protein/seed storage 2S albumin superfamily protein"/>
    <property type="match status" value="1"/>
</dbReference>
<dbReference type="SMART" id="SM00499">
    <property type="entry name" value="AAI"/>
    <property type="match status" value="1"/>
</dbReference>
<keyword evidence="8" id="KW-0449">Lipoprotein</keyword>
<dbReference type="GO" id="GO:0008289">
    <property type="term" value="F:lipid binding"/>
    <property type="evidence" value="ECO:0007669"/>
    <property type="project" value="InterPro"/>
</dbReference>
<evidence type="ECO:0000259" key="10">
    <source>
        <dbReference type="SMART" id="SM00499"/>
    </source>
</evidence>
<keyword evidence="6" id="KW-1015">Disulfide bond</keyword>
<evidence type="ECO:0000256" key="9">
    <source>
        <dbReference type="SAM" id="SignalP"/>
    </source>
</evidence>
<dbReference type="InterPro" id="IPR000528">
    <property type="entry name" value="Plant_nsLTP"/>
</dbReference>
<dbReference type="AlphaFoldDB" id="A0A9R0JXA8"/>
<comment type="subcellular location">
    <subcellularLocation>
        <location evidence="1">Cell membrane</location>
        <topology evidence="1">Lipid-anchor</topology>
        <topology evidence="1">GPI-anchor</topology>
    </subcellularLocation>
</comment>
<keyword evidence="3" id="KW-1003">Cell membrane</keyword>
<reference evidence="11" key="1">
    <citation type="journal article" date="2021" name="Nat. Commun.">
        <title>Genomic analyses provide insights into spinach domestication and the genetic basis of agronomic traits.</title>
        <authorList>
            <person name="Cai X."/>
            <person name="Sun X."/>
            <person name="Xu C."/>
            <person name="Sun H."/>
            <person name="Wang X."/>
            <person name="Ge C."/>
            <person name="Zhang Z."/>
            <person name="Wang Q."/>
            <person name="Fei Z."/>
            <person name="Jiao C."/>
            <person name="Wang Q."/>
        </authorList>
    </citation>
    <scope>NUCLEOTIDE SEQUENCE [LARGE SCALE GENOMIC DNA]</scope>
    <source>
        <strain evidence="11">cv. Varoflay</strain>
    </source>
</reference>
<dbReference type="RefSeq" id="XP_021850556.1">
    <property type="nucleotide sequence ID" value="XM_021994864.2"/>
</dbReference>
<feature type="chain" id="PRO_5040123316" evidence="9">
    <location>
        <begin position="24"/>
        <end position="188"/>
    </location>
</feature>
<dbReference type="GO" id="GO:0006869">
    <property type="term" value="P:lipid transport"/>
    <property type="evidence" value="ECO:0007669"/>
    <property type="project" value="InterPro"/>
</dbReference>
<keyword evidence="11" id="KW-1185">Reference proteome</keyword>
<name>A0A9R0JXA8_SPIOL</name>
<organism evidence="11 12">
    <name type="scientific">Spinacia oleracea</name>
    <name type="common">Spinach</name>
    <dbReference type="NCBI Taxonomy" id="3562"/>
    <lineage>
        <taxon>Eukaryota</taxon>
        <taxon>Viridiplantae</taxon>
        <taxon>Streptophyta</taxon>
        <taxon>Embryophyta</taxon>
        <taxon>Tracheophyta</taxon>
        <taxon>Spermatophyta</taxon>
        <taxon>Magnoliopsida</taxon>
        <taxon>eudicotyledons</taxon>
        <taxon>Gunneridae</taxon>
        <taxon>Pentapetalae</taxon>
        <taxon>Caryophyllales</taxon>
        <taxon>Chenopodiaceae</taxon>
        <taxon>Chenopodioideae</taxon>
        <taxon>Anserineae</taxon>
        <taxon>Spinacia</taxon>
    </lineage>
</organism>
<dbReference type="Proteomes" id="UP000813463">
    <property type="component" value="Chromosome 2"/>
</dbReference>
<dbReference type="Pfam" id="PF14368">
    <property type="entry name" value="LTP_2"/>
    <property type="match status" value="1"/>
</dbReference>
<dbReference type="PANTHER" id="PTHR33044">
    <property type="entry name" value="BIFUNCTIONAL INHIBITOR/LIPID-TRANSFER PROTEIN/SEED STORAGE 2S ALBUMIN SUPERFAMILY PROTEIN-RELATED"/>
    <property type="match status" value="1"/>
</dbReference>
<dbReference type="GO" id="GO:0005886">
    <property type="term" value="C:plasma membrane"/>
    <property type="evidence" value="ECO:0007669"/>
    <property type="project" value="UniProtKB-SubCell"/>
</dbReference>
<sequence length="188" mass="18712">MAAMKFSLLMLVFSMAVVVLVGAKSSPAPVDCTSVVLSMSDCLSYVTNGSTVDKPEGNCCNGLKTVLKTSSECLCEGFKSSSQFGVVLNVSKALGLPKACKVNVDPSTTTCGLSVAPTGAPSPAGGVVAPAGAPSGFSIANTPAMSPEGNVVSPSMSPTNTGAATATGVSMQMQLIVVGLAAVFFSSF</sequence>
<dbReference type="PRINTS" id="PR00382">
    <property type="entry name" value="LIPIDTRNSFER"/>
</dbReference>
<dbReference type="InterPro" id="IPR043325">
    <property type="entry name" value="LTSS"/>
</dbReference>